<proteinExistence type="predicted"/>
<evidence type="ECO:0008006" key="3">
    <source>
        <dbReference type="Google" id="ProtNLM"/>
    </source>
</evidence>
<sequence>MRAGHAASLVLAVAGLSACNRSPEPIDPTELDPMVQRALNDPIMADPDLVSQNMANAALAFEVGQPLPLDETGQVAIIAAREDALMLVGGSSGLKPLPEAQQTDGLTAAEALNSIGRAQRLAPTTTCANAARFSAIWAARLPEPLSIYPRGSTKESIGADTAGCRLRSVIYITPVPLDDVIAFHHTRVVGAGLATDYFMGEGWRVLSGNTGTLRYEIAARSLPTGQSEVSIASLETD</sequence>
<keyword evidence="2" id="KW-1185">Reference proteome</keyword>
<evidence type="ECO:0000313" key="2">
    <source>
        <dbReference type="Proteomes" id="UP001206067"/>
    </source>
</evidence>
<evidence type="ECO:0000313" key="1">
    <source>
        <dbReference type="EMBL" id="MCR2835134.1"/>
    </source>
</evidence>
<dbReference type="EMBL" id="JANKHH010000007">
    <property type="protein sequence ID" value="MCR2835134.1"/>
    <property type="molecule type" value="Genomic_DNA"/>
</dbReference>
<organism evidence="1 2">
    <name type="scientific">Parerythrobacter lacustris</name>
    <dbReference type="NCBI Taxonomy" id="2969984"/>
    <lineage>
        <taxon>Bacteria</taxon>
        <taxon>Pseudomonadati</taxon>
        <taxon>Pseudomonadota</taxon>
        <taxon>Alphaproteobacteria</taxon>
        <taxon>Sphingomonadales</taxon>
        <taxon>Erythrobacteraceae</taxon>
        <taxon>Parerythrobacter</taxon>
    </lineage>
</organism>
<dbReference type="Proteomes" id="UP001206067">
    <property type="component" value="Unassembled WGS sequence"/>
</dbReference>
<comment type="caution">
    <text evidence="1">The sequence shown here is derived from an EMBL/GenBank/DDBJ whole genome shotgun (WGS) entry which is preliminary data.</text>
</comment>
<accession>A0ABT1XTZ8</accession>
<dbReference type="RefSeq" id="WP_257597002.1">
    <property type="nucleotide sequence ID" value="NZ_JANKHH010000007.1"/>
</dbReference>
<protein>
    <recommendedName>
        <fullName evidence="3">YjbF family lipoprotein</fullName>
    </recommendedName>
</protein>
<name>A0ABT1XTZ8_9SPHN</name>
<dbReference type="PROSITE" id="PS51257">
    <property type="entry name" value="PROKAR_LIPOPROTEIN"/>
    <property type="match status" value="1"/>
</dbReference>
<gene>
    <name evidence="1" type="ORF">NSO95_14385</name>
</gene>
<reference evidence="1 2" key="1">
    <citation type="submission" date="2022-08" db="EMBL/GenBank/DDBJ databases">
        <title>Polyphasic taxonomy analysis of Qipengyuania sp.RS5-5.</title>
        <authorList>
            <person name="Xamxidin M."/>
            <person name="Wu M."/>
        </authorList>
    </citation>
    <scope>NUCLEOTIDE SEQUENCE [LARGE SCALE GENOMIC DNA]</scope>
    <source>
        <strain evidence="1 2">RS5-5</strain>
    </source>
</reference>